<sequence length="1062" mass="123659">MEKLGHLIVIASAGVGKTHKLVKRAIDLLCRGIPPTTVVIITFTRKAAQEIVDRLFSNLAQQILAEVCEEKLVFSQHLKAVRTLKTLIDNLPYLHFETIDSFFYKLLNQIPPEKRATFANFSLLDDFQQLKLREEILWNVLNSKKLDDSILEAFEQVFVGEDFKNVFSKYWSLVEKYYPFFQDFPQVEYWGAPNVSYCIKEITKNQDFLSLIAHIENLLKNEGIPTRLWEEQKKNIRSFPRLYQNLLKAYDPGLGQCFQLTLDRKKYNLSPSLAQSLGKLAELTIAFFLEKSHERTRGIAQLLQLFDTHYHKKIKTEAVLSFEDMPRVILEAFDLELPNPFFFNLDQKWDHFLIDEFQDTSLLQWKVIKLFVDELLQNNDGSRSFFCVGDPKQSIYGWRGACGELIDSIVSLFQLEKQELTGSRRSAWPILNMVNRLFGNFEVIGELFPECVEIWKKRWTVQHCIESNFEGYGCFLCVIEPPKEKEFGLENASNEEIEGKQGEQTTPNSSTLRFEAIKRLLIDEIKPQEKKVSCAILVQTNKEAADIFHYLSACSNLKVSLEGKIYPGKDNTLAKFFSALVQSIAHPNDSLALGWLQATPVGDIFREELWRKNIWEKLFMGGFLEVASWLFAVLEKKIQLDDFHKERMAMIFRICQSFDMTGSRDCDLFLDYFKNYSIPISEDPSSIQIRTVHSAKGLEFDVVLITELKGSSKIAMNQLRDQPIMYQSPAKERRIFFLPKREVIEKIPSLNAVYKKLLGEEELEKISLLYVAMTRARQGLYIIGELKEGDWKKAFKKRLIYWQDFLIEGLNRKEEEEKYFFDGFPLLTIFETGKRNWIPQGKKGNQIQKDSISCSSQDLLFLPRPIRRDNFISPSSLEKQTQNKNLSFLFNLEREKNKEYGRKVHELFARLERLTDPLVQSLQQLALEYKGEDKERNPFQDVLECLQTPEIQKIFTPNEDTDIWIEKNFCLEVEGLWIKGSFDRVHIKKVESDKGISSEIYDFKTDFVCSLEGLYELAKKYQSQLMLYRKALCKLLQIEPSQVKVLLVSVHLKKMIELFQDA</sequence>
<dbReference type="InterPro" id="IPR011604">
    <property type="entry name" value="PDDEXK-like_dom_sf"/>
</dbReference>
<dbReference type="GO" id="GO:0043138">
    <property type="term" value="F:3'-5' DNA helicase activity"/>
    <property type="evidence" value="ECO:0007669"/>
    <property type="project" value="UniProtKB-EC"/>
</dbReference>
<evidence type="ECO:0000256" key="11">
    <source>
        <dbReference type="ARBA" id="ARBA00034617"/>
    </source>
</evidence>
<keyword evidence="2 14" id="KW-0547">Nucleotide-binding</keyword>
<evidence type="ECO:0000313" key="16">
    <source>
        <dbReference type="EMBL" id="QDQ42144.1"/>
    </source>
</evidence>
<dbReference type="PROSITE" id="PS51198">
    <property type="entry name" value="UVRD_HELICASE_ATP_BIND"/>
    <property type="match status" value="1"/>
</dbReference>
<evidence type="ECO:0000256" key="13">
    <source>
        <dbReference type="ARBA" id="ARBA00048988"/>
    </source>
</evidence>
<dbReference type="Gene3D" id="3.40.50.300">
    <property type="entry name" value="P-loop containing nucleotide triphosphate hydrolases"/>
    <property type="match status" value="3"/>
</dbReference>
<dbReference type="Gene3D" id="3.90.320.10">
    <property type="match status" value="1"/>
</dbReference>
<protein>
    <recommendedName>
        <fullName evidence="12">DNA 3'-5' helicase</fullName>
        <ecNumber evidence="12">5.6.2.4</ecNumber>
    </recommendedName>
</protein>
<dbReference type="SUPFAM" id="SSF52980">
    <property type="entry name" value="Restriction endonuclease-like"/>
    <property type="match status" value="1"/>
</dbReference>
<reference evidence="17" key="1">
    <citation type="submission" date="2019-03" db="EMBL/GenBank/DDBJ databases">
        <title>Complete genome of Methylacidiphilum kamchatkense Kam1.</title>
        <authorList>
            <person name="Kruse T."/>
            <person name="Murarilal Ratnadevi C."/>
            <person name="Erikstad H.-A."/>
            <person name="Birkeland N.-K."/>
        </authorList>
    </citation>
    <scope>NUCLEOTIDE SEQUENCE [LARGE SCALE GENOMIC DNA]</scope>
    <source>
        <strain evidence="17">kam1</strain>
    </source>
</reference>
<evidence type="ECO:0000256" key="3">
    <source>
        <dbReference type="ARBA" id="ARBA00022763"/>
    </source>
</evidence>
<evidence type="ECO:0000256" key="1">
    <source>
        <dbReference type="ARBA" id="ARBA00022722"/>
    </source>
</evidence>
<accession>A0A516TLT5</accession>
<feature type="binding site" evidence="14">
    <location>
        <begin position="11"/>
        <end position="18"/>
    </location>
    <ligand>
        <name>ATP</name>
        <dbReference type="ChEBI" id="CHEBI:30616"/>
    </ligand>
</feature>
<dbReference type="Pfam" id="PF13361">
    <property type="entry name" value="UvrD_C"/>
    <property type="match status" value="1"/>
</dbReference>
<dbReference type="InterPro" id="IPR014017">
    <property type="entry name" value="DNA_helicase_UvrD-like_C"/>
</dbReference>
<dbReference type="GO" id="GO:0004527">
    <property type="term" value="F:exonuclease activity"/>
    <property type="evidence" value="ECO:0007669"/>
    <property type="project" value="UniProtKB-KW"/>
</dbReference>
<keyword evidence="3" id="KW-0227">DNA damage</keyword>
<keyword evidence="7 14" id="KW-0067">ATP-binding</keyword>
<feature type="domain" description="UvrD-like helicase ATP-binding" evidence="15">
    <location>
        <begin position="1"/>
        <end position="427"/>
    </location>
</feature>
<dbReference type="PANTHER" id="PTHR11070:SF67">
    <property type="entry name" value="DNA 3'-5' HELICASE"/>
    <property type="match status" value="1"/>
</dbReference>
<dbReference type="GO" id="GO:0003677">
    <property type="term" value="F:DNA binding"/>
    <property type="evidence" value="ECO:0007669"/>
    <property type="project" value="UniProtKB-KW"/>
</dbReference>
<evidence type="ECO:0000256" key="12">
    <source>
        <dbReference type="ARBA" id="ARBA00034808"/>
    </source>
</evidence>
<keyword evidence="4 14" id="KW-0378">Hydrolase</keyword>
<evidence type="ECO:0000256" key="6">
    <source>
        <dbReference type="ARBA" id="ARBA00022839"/>
    </source>
</evidence>
<dbReference type="InterPro" id="IPR000212">
    <property type="entry name" value="DNA_helicase_UvrD/REP"/>
</dbReference>
<dbReference type="PANTHER" id="PTHR11070">
    <property type="entry name" value="UVRD / RECB / PCRA DNA HELICASE FAMILY MEMBER"/>
    <property type="match status" value="1"/>
</dbReference>
<evidence type="ECO:0000256" key="4">
    <source>
        <dbReference type="ARBA" id="ARBA00022801"/>
    </source>
</evidence>
<gene>
    <name evidence="16" type="ORF">kam1_905</name>
</gene>
<dbReference type="RefSeq" id="WP_143958271.1">
    <property type="nucleotide sequence ID" value="NZ_CP037899.1"/>
</dbReference>
<dbReference type="GO" id="GO:0005524">
    <property type="term" value="F:ATP binding"/>
    <property type="evidence" value="ECO:0007669"/>
    <property type="project" value="UniProtKB-UniRule"/>
</dbReference>
<comment type="catalytic activity">
    <reaction evidence="13">
        <text>ATP + H2O = ADP + phosphate + H(+)</text>
        <dbReference type="Rhea" id="RHEA:13065"/>
        <dbReference type="ChEBI" id="CHEBI:15377"/>
        <dbReference type="ChEBI" id="CHEBI:15378"/>
        <dbReference type="ChEBI" id="CHEBI:30616"/>
        <dbReference type="ChEBI" id="CHEBI:43474"/>
        <dbReference type="ChEBI" id="CHEBI:456216"/>
        <dbReference type="EC" id="5.6.2.4"/>
    </reaction>
</comment>
<keyword evidence="8" id="KW-0238">DNA-binding</keyword>
<dbReference type="EMBL" id="CP037899">
    <property type="protein sequence ID" value="QDQ42144.1"/>
    <property type="molecule type" value="Genomic_DNA"/>
</dbReference>
<evidence type="ECO:0000256" key="9">
    <source>
        <dbReference type="ARBA" id="ARBA00023204"/>
    </source>
</evidence>
<dbReference type="GO" id="GO:0005829">
    <property type="term" value="C:cytosol"/>
    <property type="evidence" value="ECO:0007669"/>
    <property type="project" value="TreeGrafter"/>
</dbReference>
<dbReference type="EC" id="5.6.2.4" evidence="12"/>
<dbReference type="Pfam" id="PF00580">
    <property type="entry name" value="UvrD-helicase"/>
    <property type="match status" value="1"/>
</dbReference>
<dbReference type="GO" id="GO:0000725">
    <property type="term" value="P:recombinational repair"/>
    <property type="evidence" value="ECO:0007669"/>
    <property type="project" value="TreeGrafter"/>
</dbReference>
<dbReference type="AlphaFoldDB" id="A0A516TLT5"/>
<organism evidence="16 17">
    <name type="scientific">Methylacidiphilum kamchatkense Kam1</name>
    <dbReference type="NCBI Taxonomy" id="1202785"/>
    <lineage>
        <taxon>Bacteria</taxon>
        <taxon>Pseudomonadati</taxon>
        <taxon>Verrucomicrobiota</taxon>
        <taxon>Methylacidiphilae</taxon>
        <taxon>Methylacidiphilales</taxon>
        <taxon>Methylacidiphilaceae</taxon>
        <taxon>Methylacidiphilum (ex Ratnadevi et al. 2023)</taxon>
    </lineage>
</organism>
<dbReference type="InterPro" id="IPR011335">
    <property type="entry name" value="Restrct_endonuc-II-like"/>
</dbReference>
<dbReference type="InterPro" id="IPR014016">
    <property type="entry name" value="UvrD-like_ATP-bd"/>
</dbReference>
<evidence type="ECO:0000313" key="17">
    <source>
        <dbReference type="Proteomes" id="UP000315925"/>
    </source>
</evidence>
<comment type="catalytic activity">
    <reaction evidence="11">
        <text>Couples ATP hydrolysis with the unwinding of duplex DNA by translocating in the 3'-5' direction.</text>
        <dbReference type="EC" id="5.6.2.4"/>
    </reaction>
</comment>
<evidence type="ECO:0000256" key="8">
    <source>
        <dbReference type="ARBA" id="ARBA00023125"/>
    </source>
</evidence>
<dbReference type="STRING" id="1202785.A946_08215"/>
<evidence type="ECO:0000256" key="5">
    <source>
        <dbReference type="ARBA" id="ARBA00022806"/>
    </source>
</evidence>
<evidence type="ECO:0000256" key="10">
    <source>
        <dbReference type="ARBA" id="ARBA00023235"/>
    </source>
</evidence>
<evidence type="ECO:0000256" key="14">
    <source>
        <dbReference type="PROSITE-ProRule" id="PRU00560"/>
    </source>
</evidence>
<dbReference type="Proteomes" id="UP000315925">
    <property type="component" value="Chromosome"/>
</dbReference>
<keyword evidence="10" id="KW-0413">Isomerase</keyword>
<keyword evidence="5 14" id="KW-0347">Helicase</keyword>
<keyword evidence="1" id="KW-0540">Nuclease</keyword>
<evidence type="ECO:0000256" key="7">
    <source>
        <dbReference type="ARBA" id="ARBA00022840"/>
    </source>
</evidence>
<dbReference type="InterPro" id="IPR027417">
    <property type="entry name" value="P-loop_NTPase"/>
</dbReference>
<proteinExistence type="predicted"/>
<keyword evidence="6 16" id="KW-0269">Exonuclease</keyword>
<dbReference type="SUPFAM" id="SSF52540">
    <property type="entry name" value="P-loop containing nucleoside triphosphate hydrolases"/>
    <property type="match status" value="1"/>
</dbReference>
<keyword evidence="9" id="KW-0234">DNA repair</keyword>
<evidence type="ECO:0000259" key="15">
    <source>
        <dbReference type="PROSITE" id="PS51198"/>
    </source>
</evidence>
<name>A0A516TLT5_9BACT</name>
<evidence type="ECO:0000256" key="2">
    <source>
        <dbReference type="ARBA" id="ARBA00022741"/>
    </source>
</evidence>
<dbReference type="KEGG" id="mkc:kam1_905"/>